<dbReference type="Gene3D" id="3.30.230.10">
    <property type="match status" value="1"/>
</dbReference>
<dbReference type="InterPro" id="IPR027417">
    <property type="entry name" value="P-loop_NTPase"/>
</dbReference>
<evidence type="ECO:0000256" key="3">
    <source>
        <dbReference type="ARBA" id="ARBA00023128"/>
    </source>
</evidence>
<dbReference type="Pfam" id="PF00009">
    <property type="entry name" value="GTP_EFTU"/>
    <property type="match status" value="1"/>
</dbReference>
<dbReference type="PRINTS" id="PR00315">
    <property type="entry name" value="ELONGATNFCT"/>
</dbReference>
<dbReference type="SUPFAM" id="SSF52540">
    <property type="entry name" value="P-loop containing nucleoside triphosphate hydrolases"/>
    <property type="match status" value="1"/>
</dbReference>
<dbReference type="GO" id="GO:0005525">
    <property type="term" value="F:GTP binding"/>
    <property type="evidence" value="ECO:0007669"/>
    <property type="project" value="UniProtKB-KW"/>
</dbReference>
<dbReference type="GO" id="GO:0003924">
    <property type="term" value="F:GTPase activity"/>
    <property type="evidence" value="ECO:0007669"/>
    <property type="project" value="InterPro"/>
</dbReference>
<evidence type="ECO:0000256" key="4">
    <source>
        <dbReference type="ARBA" id="ARBA00023134"/>
    </source>
</evidence>
<dbReference type="PANTHER" id="PTHR43261:SF1">
    <property type="entry name" value="RIBOSOME-RELEASING FACTOR 2, MITOCHONDRIAL"/>
    <property type="match status" value="1"/>
</dbReference>
<dbReference type="PROSITE" id="PS51722">
    <property type="entry name" value="G_TR_2"/>
    <property type="match status" value="1"/>
</dbReference>
<dbReference type="NCBIfam" id="TIGR00231">
    <property type="entry name" value="small_GTP"/>
    <property type="match status" value="1"/>
</dbReference>
<sequence length="745" mass="82778">MNLSLKASRIFFKTYSLYKPKHYHTIKNVKDVEIEKIRNMGILAHIDAGKTTTTERMLYYSGIIDHMGEVHHGNTVTDYMDQERERGITITSAAVTFNWRNNLINLIDTPGHIDFTMEVEQTLNVLDGAVVVLDASAGVEAQTQTVWRQADRYHIPRIVFVNKMDRSDADIEMCCEAIEDKLETPCLLLQLPVKENGKLTGIIDVLSMELLNYGNDNDKRVEKTFLTEDKYPEYWTQANIARMTLIDKLTNHCDELANTVISLESLENVSSVDVVKALSRVTHSQKAVPVLLGSAYKNVGVQSLMDAVILYLPSPNKKNEVYKCFESNLCAGVFKVVHDKQRGPLVFLRIYNGTLSKSQKVYSIQQECSEQIGRLYVAYADEFTEVDSVKSGNIAVVAGLKKIRSGDLLTNSQSAYQRAKKCLLESLSKKSSDDEVDVNKILRIGVTAPEPVFFCSIEPPSLASQSSLEQALSELQREDPSLRVTHNSETGQTVLAGMGELHLEIIRDRILKEYKVEADLGPLQIAYRESPVRSLTDSLTLETKIGNSKQSVTVTLSLLPTDKMEDISNVMKLDKTPEAASNIAAIFPKHLLAVKQGIEVGLAHGPKVSSQVSDTYVMLHKLEVGRGTSETMIAAAVTQLVQKLVKESGTDILEPVMQLEVVVPSSYLSVVLADLSRRRTAIRDVTMRGKSKVVIAEAPLSELLGYASDLRTITSGMATFTMEFGQYKKLSLADESNAIRNVRGF</sequence>
<organism evidence="6 7">
    <name type="scientific">Exocentrus adspersus</name>
    <dbReference type="NCBI Taxonomy" id="1586481"/>
    <lineage>
        <taxon>Eukaryota</taxon>
        <taxon>Metazoa</taxon>
        <taxon>Ecdysozoa</taxon>
        <taxon>Arthropoda</taxon>
        <taxon>Hexapoda</taxon>
        <taxon>Insecta</taxon>
        <taxon>Pterygota</taxon>
        <taxon>Neoptera</taxon>
        <taxon>Endopterygota</taxon>
        <taxon>Coleoptera</taxon>
        <taxon>Polyphaga</taxon>
        <taxon>Cucujiformia</taxon>
        <taxon>Chrysomeloidea</taxon>
        <taxon>Cerambycidae</taxon>
        <taxon>Lamiinae</taxon>
        <taxon>Acanthocinini</taxon>
        <taxon>Exocentrus</taxon>
    </lineage>
</organism>
<reference evidence="6 7" key="1">
    <citation type="journal article" date="2023" name="Insect Mol. Biol.">
        <title>Genome sequencing provides insights into the evolution of gene families encoding plant cell wall-degrading enzymes in longhorned beetles.</title>
        <authorList>
            <person name="Shin N.R."/>
            <person name="Okamura Y."/>
            <person name="Kirsch R."/>
            <person name="Pauchet Y."/>
        </authorList>
    </citation>
    <scope>NUCLEOTIDE SEQUENCE [LARGE SCALE GENOMIC DNA]</scope>
    <source>
        <strain evidence="6">EAD_L_NR</strain>
    </source>
</reference>
<dbReference type="CDD" id="cd01886">
    <property type="entry name" value="EF-G"/>
    <property type="match status" value="1"/>
</dbReference>
<dbReference type="Proteomes" id="UP001159042">
    <property type="component" value="Unassembled WGS sequence"/>
</dbReference>
<evidence type="ECO:0000259" key="5">
    <source>
        <dbReference type="PROSITE" id="PS51722"/>
    </source>
</evidence>
<dbReference type="Pfam" id="PF14492">
    <property type="entry name" value="EFG_III"/>
    <property type="match status" value="1"/>
</dbReference>
<dbReference type="InterPro" id="IPR005225">
    <property type="entry name" value="Small_GTP-bd"/>
</dbReference>
<keyword evidence="3" id="KW-0496">Mitochondrion</keyword>
<dbReference type="Gene3D" id="3.30.70.240">
    <property type="match status" value="1"/>
</dbReference>
<dbReference type="SMART" id="SM00838">
    <property type="entry name" value="EFG_C"/>
    <property type="match status" value="1"/>
</dbReference>
<dbReference type="InterPro" id="IPR020568">
    <property type="entry name" value="Ribosomal_Su5_D2-typ_SF"/>
</dbReference>
<comment type="caution">
    <text evidence="6">The sequence shown here is derived from an EMBL/GenBank/DDBJ whole genome shotgun (WGS) entry which is preliminary data.</text>
</comment>
<dbReference type="InterPro" id="IPR053905">
    <property type="entry name" value="EF-G-like_DII"/>
</dbReference>
<dbReference type="Gene3D" id="3.40.50.300">
    <property type="entry name" value="P-loop containing nucleotide triphosphate hydrolases"/>
    <property type="match status" value="1"/>
</dbReference>
<dbReference type="InterPro" id="IPR035649">
    <property type="entry name" value="EFG_V"/>
</dbReference>
<keyword evidence="4" id="KW-0342">GTP-binding</keyword>
<dbReference type="InterPro" id="IPR009000">
    <property type="entry name" value="Transl_B-barrel_sf"/>
</dbReference>
<dbReference type="FunFam" id="3.40.50.300:FF:000514">
    <property type="entry name" value="Ribosome-releasing factor 2, mitochondrial"/>
    <property type="match status" value="1"/>
</dbReference>
<dbReference type="AlphaFoldDB" id="A0AAV8WHD7"/>
<keyword evidence="7" id="KW-1185">Reference proteome</keyword>
<dbReference type="InterPro" id="IPR000640">
    <property type="entry name" value="EFG_V-like"/>
</dbReference>
<dbReference type="PANTHER" id="PTHR43261">
    <property type="entry name" value="TRANSLATION ELONGATION FACTOR G-RELATED"/>
    <property type="match status" value="1"/>
</dbReference>
<dbReference type="SUPFAM" id="SSF54211">
    <property type="entry name" value="Ribosomal protein S5 domain 2-like"/>
    <property type="match status" value="1"/>
</dbReference>
<dbReference type="Gene3D" id="3.30.70.870">
    <property type="entry name" value="Elongation Factor G (Translational Gtpase), domain 3"/>
    <property type="match status" value="1"/>
</dbReference>
<dbReference type="FunFam" id="3.30.70.870:FF:000005">
    <property type="entry name" value="Ribosome-releasing factor 2, mitochondrial"/>
    <property type="match status" value="1"/>
</dbReference>
<gene>
    <name evidence="6" type="ORF">NQ315_009780</name>
</gene>
<dbReference type="GO" id="GO:0032543">
    <property type="term" value="P:mitochondrial translation"/>
    <property type="evidence" value="ECO:0007669"/>
    <property type="project" value="TreeGrafter"/>
</dbReference>
<dbReference type="InterPro" id="IPR031157">
    <property type="entry name" value="G_TR_CS"/>
</dbReference>
<dbReference type="SUPFAM" id="SSF50447">
    <property type="entry name" value="Translation proteins"/>
    <property type="match status" value="1"/>
</dbReference>
<dbReference type="Gene3D" id="2.40.30.10">
    <property type="entry name" value="Translation factors"/>
    <property type="match status" value="1"/>
</dbReference>
<dbReference type="GO" id="GO:0032790">
    <property type="term" value="P:ribosome disassembly"/>
    <property type="evidence" value="ECO:0007669"/>
    <property type="project" value="TreeGrafter"/>
</dbReference>
<evidence type="ECO:0000256" key="2">
    <source>
        <dbReference type="ARBA" id="ARBA00022917"/>
    </source>
</evidence>
<dbReference type="FunFam" id="3.30.70.240:FF:000001">
    <property type="entry name" value="Elongation factor G"/>
    <property type="match status" value="1"/>
</dbReference>
<dbReference type="Pfam" id="PF22042">
    <property type="entry name" value="EF-G_D2"/>
    <property type="match status" value="1"/>
</dbReference>
<evidence type="ECO:0000313" key="6">
    <source>
        <dbReference type="EMBL" id="KAJ8925928.1"/>
    </source>
</evidence>
<dbReference type="PROSITE" id="PS00301">
    <property type="entry name" value="G_TR_1"/>
    <property type="match status" value="1"/>
</dbReference>
<dbReference type="CDD" id="cd03713">
    <property type="entry name" value="EFG_mtEFG_C"/>
    <property type="match status" value="1"/>
</dbReference>
<dbReference type="InterPro" id="IPR035647">
    <property type="entry name" value="EFG_III/V"/>
</dbReference>
<evidence type="ECO:0000313" key="7">
    <source>
        <dbReference type="Proteomes" id="UP001159042"/>
    </source>
</evidence>
<keyword evidence="1" id="KW-0547">Nucleotide-binding</keyword>
<dbReference type="SUPFAM" id="SSF54980">
    <property type="entry name" value="EF-G C-terminal domain-like"/>
    <property type="match status" value="2"/>
</dbReference>
<dbReference type="InterPro" id="IPR009022">
    <property type="entry name" value="EFG_III"/>
</dbReference>
<name>A0AAV8WHD7_9CUCU</name>
<proteinExistence type="predicted"/>
<feature type="domain" description="Tr-type G" evidence="5">
    <location>
        <begin position="35"/>
        <end position="316"/>
    </location>
</feature>
<keyword evidence="2" id="KW-0648">Protein biosynthesis</keyword>
<dbReference type="InterPro" id="IPR041095">
    <property type="entry name" value="EFG_II"/>
</dbReference>
<dbReference type="InterPro" id="IPR000795">
    <property type="entry name" value="T_Tr_GTP-bd_dom"/>
</dbReference>
<dbReference type="Pfam" id="PF00679">
    <property type="entry name" value="EFG_C"/>
    <property type="match status" value="1"/>
</dbReference>
<dbReference type="InterPro" id="IPR014721">
    <property type="entry name" value="Ribsml_uS5_D2-typ_fold_subgr"/>
</dbReference>
<dbReference type="GO" id="GO:0005759">
    <property type="term" value="C:mitochondrial matrix"/>
    <property type="evidence" value="ECO:0007669"/>
    <property type="project" value="UniProtKB-ARBA"/>
</dbReference>
<dbReference type="EMBL" id="JANEYG010000001">
    <property type="protein sequence ID" value="KAJ8925928.1"/>
    <property type="molecule type" value="Genomic_DNA"/>
</dbReference>
<evidence type="ECO:0000256" key="1">
    <source>
        <dbReference type="ARBA" id="ARBA00022741"/>
    </source>
</evidence>
<protein>
    <recommendedName>
        <fullName evidence="5">Tr-type G domain-containing protein</fullName>
    </recommendedName>
</protein>
<accession>A0AAV8WHD7</accession>
<dbReference type="CDD" id="cd16262">
    <property type="entry name" value="EFG_III"/>
    <property type="match status" value="1"/>
</dbReference>